<evidence type="ECO:0000256" key="7">
    <source>
        <dbReference type="ARBA" id="ARBA00022967"/>
    </source>
</evidence>
<dbReference type="EMBL" id="BARU01027890">
    <property type="protein sequence ID" value="GAH64325.1"/>
    <property type="molecule type" value="Genomic_DNA"/>
</dbReference>
<comment type="caution">
    <text evidence="10">The sequence shown here is derived from an EMBL/GenBank/DDBJ whole genome shotgun (WGS) entry which is preliminary data.</text>
</comment>
<dbReference type="SMART" id="SM00382">
    <property type="entry name" value="AAA"/>
    <property type="match status" value="1"/>
</dbReference>
<keyword evidence="4" id="KW-0997">Cell inner membrane</keyword>
<dbReference type="Gene3D" id="3.40.50.300">
    <property type="entry name" value="P-loop containing nucleotide triphosphate hydrolases"/>
    <property type="match status" value="1"/>
</dbReference>
<dbReference type="GO" id="GO:0015833">
    <property type="term" value="P:peptide transport"/>
    <property type="evidence" value="ECO:0007669"/>
    <property type="project" value="InterPro"/>
</dbReference>
<dbReference type="GO" id="GO:0016887">
    <property type="term" value="F:ATP hydrolysis activity"/>
    <property type="evidence" value="ECO:0007669"/>
    <property type="project" value="InterPro"/>
</dbReference>
<dbReference type="PROSITE" id="PS50893">
    <property type="entry name" value="ABC_TRANSPORTER_2"/>
    <property type="match status" value="1"/>
</dbReference>
<keyword evidence="7" id="KW-1278">Translocase</keyword>
<dbReference type="PANTHER" id="PTHR43297:SF14">
    <property type="entry name" value="ATPASE AAA-TYPE CORE DOMAIN-CONTAINING PROTEIN"/>
    <property type="match status" value="1"/>
</dbReference>
<keyword evidence="3" id="KW-1003">Cell membrane</keyword>
<proteinExistence type="predicted"/>
<dbReference type="FunFam" id="3.40.50.300:FF:000016">
    <property type="entry name" value="Oligopeptide ABC transporter ATP-binding component"/>
    <property type="match status" value="1"/>
</dbReference>
<evidence type="ECO:0000256" key="5">
    <source>
        <dbReference type="ARBA" id="ARBA00022741"/>
    </source>
</evidence>
<dbReference type="PANTHER" id="PTHR43297">
    <property type="entry name" value="OLIGOPEPTIDE TRANSPORT ATP-BINDING PROTEIN APPD"/>
    <property type="match status" value="1"/>
</dbReference>
<protein>
    <recommendedName>
        <fullName evidence="9">ABC transporter domain-containing protein</fullName>
    </recommendedName>
</protein>
<evidence type="ECO:0000256" key="3">
    <source>
        <dbReference type="ARBA" id="ARBA00022475"/>
    </source>
</evidence>
<dbReference type="GO" id="GO:0005886">
    <property type="term" value="C:plasma membrane"/>
    <property type="evidence" value="ECO:0007669"/>
    <property type="project" value="UniProtKB-SubCell"/>
</dbReference>
<dbReference type="InterPro" id="IPR013563">
    <property type="entry name" value="Oligopep_ABC_C"/>
</dbReference>
<evidence type="ECO:0000313" key="10">
    <source>
        <dbReference type="EMBL" id="GAH64325.1"/>
    </source>
</evidence>
<evidence type="ECO:0000256" key="4">
    <source>
        <dbReference type="ARBA" id="ARBA00022519"/>
    </source>
</evidence>
<reference evidence="10" key="1">
    <citation type="journal article" date="2014" name="Front. Microbiol.">
        <title>High frequency of phylogenetically diverse reductive dehalogenase-homologous genes in deep subseafloor sedimentary metagenomes.</title>
        <authorList>
            <person name="Kawai M."/>
            <person name="Futagami T."/>
            <person name="Toyoda A."/>
            <person name="Takaki Y."/>
            <person name="Nishi S."/>
            <person name="Hori S."/>
            <person name="Arai W."/>
            <person name="Tsubouchi T."/>
            <person name="Morono Y."/>
            <person name="Uchiyama I."/>
            <person name="Ito T."/>
            <person name="Fujiyama A."/>
            <person name="Inagaki F."/>
            <person name="Takami H."/>
        </authorList>
    </citation>
    <scope>NUCLEOTIDE SEQUENCE</scope>
    <source>
        <strain evidence="10">Expedition CK06-06</strain>
    </source>
</reference>
<evidence type="ECO:0000259" key="9">
    <source>
        <dbReference type="PROSITE" id="PS50893"/>
    </source>
</evidence>
<dbReference type="CDD" id="cd03257">
    <property type="entry name" value="ABC_NikE_OppD_transporters"/>
    <property type="match status" value="1"/>
</dbReference>
<keyword evidence="5" id="KW-0547">Nucleotide-binding</keyword>
<feature type="non-terminal residue" evidence="10">
    <location>
        <position position="1"/>
    </location>
</feature>
<dbReference type="InterPro" id="IPR027417">
    <property type="entry name" value="P-loop_NTPase"/>
</dbReference>
<keyword evidence="6" id="KW-0067">ATP-binding</keyword>
<dbReference type="InterPro" id="IPR017871">
    <property type="entry name" value="ABC_transporter-like_CS"/>
</dbReference>
<evidence type="ECO:0000256" key="8">
    <source>
        <dbReference type="ARBA" id="ARBA00023136"/>
    </source>
</evidence>
<dbReference type="PROSITE" id="PS00211">
    <property type="entry name" value="ABC_TRANSPORTER_1"/>
    <property type="match status" value="1"/>
</dbReference>
<feature type="domain" description="ABC transporter" evidence="9">
    <location>
        <begin position="1"/>
        <end position="225"/>
    </location>
</feature>
<keyword evidence="8" id="KW-0472">Membrane</keyword>
<dbReference type="InterPro" id="IPR003593">
    <property type="entry name" value="AAA+_ATPase"/>
</dbReference>
<evidence type="ECO:0000256" key="1">
    <source>
        <dbReference type="ARBA" id="ARBA00004202"/>
    </source>
</evidence>
<dbReference type="SUPFAM" id="SSF52540">
    <property type="entry name" value="P-loop containing nucleoside triphosphate hydrolases"/>
    <property type="match status" value="1"/>
</dbReference>
<sequence length="230" mass="25416">SFSVEKGEFLGIAGESGCGKSTVAFSIMRLIKGGKVVQGNITLGGTPLLNMPIRDFRRIRWERISLVSQAAMGGLNPVYCIGDQITEAITTHTKSKKKEAWNRAEELLKQVEIDPSRARNYPHELSGGMRQRAMIAMALALNPELVIADEPTTALDVVTQAQVLKLMRGLQRELNISIILISHDLSILGQTCDRIIIMYAGKIVEMGDVQALFREPQHPYTKALLSAFRI</sequence>
<gene>
    <name evidence="10" type="ORF">S03H2_44587</name>
</gene>
<evidence type="ECO:0000256" key="2">
    <source>
        <dbReference type="ARBA" id="ARBA00022448"/>
    </source>
</evidence>
<dbReference type="GO" id="GO:0005524">
    <property type="term" value="F:ATP binding"/>
    <property type="evidence" value="ECO:0007669"/>
    <property type="project" value="UniProtKB-KW"/>
</dbReference>
<dbReference type="InterPro" id="IPR050388">
    <property type="entry name" value="ABC_Ni/Peptide_Import"/>
</dbReference>
<keyword evidence="2" id="KW-0813">Transport</keyword>
<dbReference type="InterPro" id="IPR003439">
    <property type="entry name" value="ABC_transporter-like_ATP-bd"/>
</dbReference>
<organism evidence="10">
    <name type="scientific">marine sediment metagenome</name>
    <dbReference type="NCBI Taxonomy" id="412755"/>
    <lineage>
        <taxon>unclassified sequences</taxon>
        <taxon>metagenomes</taxon>
        <taxon>ecological metagenomes</taxon>
    </lineage>
</organism>
<dbReference type="Pfam" id="PF00005">
    <property type="entry name" value="ABC_tran"/>
    <property type="match status" value="1"/>
</dbReference>
<dbReference type="AlphaFoldDB" id="X1I4U1"/>
<comment type="subcellular location">
    <subcellularLocation>
        <location evidence="1">Cell membrane</location>
        <topology evidence="1">Peripheral membrane protein</topology>
    </subcellularLocation>
</comment>
<evidence type="ECO:0000256" key="6">
    <source>
        <dbReference type="ARBA" id="ARBA00022840"/>
    </source>
</evidence>
<dbReference type="Pfam" id="PF08352">
    <property type="entry name" value="oligo_HPY"/>
    <property type="match status" value="1"/>
</dbReference>
<name>X1I4U1_9ZZZZ</name>
<accession>X1I4U1</accession>